<feature type="transmembrane region" description="Helical" evidence="2">
    <location>
        <begin position="407"/>
        <end position="426"/>
    </location>
</feature>
<dbReference type="EMBL" id="FWFD01000022">
    <property type="protein sequence ID" value="SLM87208.1"/>
    <property type="molecule type" value="Genomic_DNA"/>
</dbReference>
<keyword evidence="2" id="KW-0812">Transmembrane</keyword>
<dbReference type="CDD" id="cd00222">
    <property type="entry name" value="CollagenBindB"/>
    <property type="match status" value="4"/>
</dbReference>
<feature type="compositionally biased region" description="Polar residues" evidence="1">
    <location>
        <begin position="377"/>
        <end position="401"/>
    </location>
</feature>
<dbReference type="InterPro" id="IPR008454">
    <property type="entry name" value="Collagen-bd_Cna-like_B-typ_dom"/>
</dbReference>
<dbReference type="GO" id="GO:0004022">
    <property type="term" value="F:alcohol dehydrogenase (NAD+) activity"/>
    <property type="evidence" value="ECO:0007669"/>
    <property type="project" value="UniProtKB-EC"/>
</dbReference>
<proteinExistence type="predicted"/>
<keyword evidence="2" id="KW-1133">Transmembrane helix</keyword>
<dbReference type="SUPFAM" id="SSF49478">
    <property type="entry name" value="Cna protein B-type domain"/>
    <property type="match status" value="4"/>
</dbReference>
<reference evidence="5" key="1">
    <citation type="submission" date="2017-02" db="EMBL/GenBank/DDBJ databases">
        <authorList>
            <person name="Dridi B."/>
        </authorList>
    </citation>
    <scope>NUCLEOTIDE SEQUENCE [LARGE SCALE GENOMIC DNA]</scope>
    <source>
        <strain evidence="5">bH819</strain>
    </source>
</reference>
<dbReference type="Pfam" id="PF05738">
    <property type="entry name" value="Cna_B"/>
    <property type="match status" value="4"/>
</dbReference>
<feature type="compositionally biased region" description="Low complexity" evidence="1">
    <location>
        <begin position="345"/>
        <end position="356"/>
    </location>
</feature>
<sequence length="433" mass="49939">MVQELTGDSDKWEYTFKNLPKYDNKGKEYSYSVKEIKVPSNYTSKVEGTTITNTYVNKETTELPVTKIWNDYSNQFKTRPESITVELLKNGEVVATEKVTGDSDKWSYTFKDLPKYDNKGKEFSYSMKEIKVSSNYTSKVEGTTITNTYINKETTELPVTKIWEDYSNKFNTRPETITIELFKNGESEKVEEIKGDSDKWEYTFKNLPKYDNKGKEYCYSVKEIKVPENYTNKVEGTTITNTYVNKETIEIPVTKVWEDNNNQLNTRPENITVELLKNDEVVATEKVTGDSDKWEYIFKDLPKYDESGEAFRYSVKEIDVPEGYDSQVEGFTITNKLTKKEIVPEKPSVPSKPAEPSSEEKVPEKPKAPSSKEEVPTKSTESPSKVKVTNNQTTGKKLPQTNDQSNYVWVMIGLMLITVVFSIRYYKKEKQTN</sequence>
<keyword evidence="2" id="KW-0472">Membrane</keyword>
<gene>
    <name evidence="4" type="ORF">FM121_14000</name>
</gene>
<accession>A0A1X6WSE9</accession>
<keyword evidence="5" id="KW-1185">Reference proteome</keyword>
<name>A0A1X6WSE9_9ENTE</name>
<dbReference type="Gene3D" id="2.60.40.1140">
    <property type="entry name" value="Collagen-binding surface protein Cna, B-type domain"/>
    <property type="match status" value="4"/>
</dbReference>
<organism evidence="4 5">
    <name type="scientific">Vagococcus fluvialis bH819</name>
    <dbReference type="NCBI Taxonomy" id="1255619"/>
    <lineage>
        <taxon>Bacteria</taxon>
        <taxon>Bacillati</taxon>
        <taxon>Bacillota</taxon>
        <taxon>Bacilli</taxon>
        <taxon>Lactobacillales</taxon>
        <taxon>Enterococcaceae</taxon>
        <taxon>Vagococcus</taxon>
    </lineage>
</organism>
<dbReference type="EC" id="1.1.1.1" evidence="4"/>
<feature type="domain" description="CNA-B" evidence="3">
    <location>
        <begin position="3"/>
        <end position="54"/>
    </location>
</feature>
<keyword evidence="4" id="KW-0560">Oxidoreductase</keyword>
<evidence type="ECO:0000256" key="2">
    <source>
        <dbReference type="SAM" id="Phobius"/>
    </source>
</evidence>
<dbReference type="NCBIfam" id="TIGR01167">
    <property type="entry name" value="LPXTG_anchor"/>
    <property type="match status" value="1"/>
</dbReference>
<dbReference type="AlphaFoldDB" id="A0A1X6WSE9"/>
<evidence type="ECO:0000259" key="3">
    <source>
        <dbReference type="Pfam" id="PF05738"/>
    </source>
</evidence>
<feature type="domain" description="CNA-B" evidence="3">
    <location>
        <begin position="251"/>
        <end position="336"/>
    </location>
</feature>
<feature type="domain" description="CNA-B" evidence="3">
    <location>
        <begin position="64"/>
        <end position="148"/>
    </location>
</feature>
<dbReference type="Proteomes" id="UP000195918">
    <property type="component" value="Unassembled WGS sequence"/>
</dbReference>
<evidence type="ECO:0000256" key="1">
    <source>
        <dbReference type="SAM" id="MobiDB-lite"/>
    </source>
</evidence>
<evidence type="ECO:0000313" key="4">
    <source>
        <dbReference type="EMBL" id="SLM87208.1"/>
    </source>
</evidence>
<feature type="compositionally biased region" description="Basic and acidic residues" evidence="1">
    <location>
        <begin position="358"/>
        <end position="376"/>
    </location>
</feature>
<feature type="domain" description="CNA-B" evidence="3">
    <location>
        <begin position="158"/>
        <end position="242"/>
    </location>
</feature>
<feature type="region of interest" description="Disordered" evidence="1">
    <location>
        <begin position="342"/>
        <end position="401"/>
    </location>
</feature>
<evidence type="ECO:0000313" key="5">
    <source>
        <dbReference type="Proteomes" id="UP000195918"/>
    </source>
</evidence>
<protein>
    <submittedName>
        <fullName evidence="4">Alcohol dehydrogenase</fullName>
        <ecNumber evidence="4">1.1.1.1</ecNumber>
    </submittedName>
</protein>